<evidence type="ECO:0000313" key="2">
    <source>
        <dbReference type="Proteomes" id="UP000705230"/>
    </source>
</evidence>
<dbReference type="Proteomes" id="UP000705230">
    <property type="component" value="Unassembled WGS sequence"/>
</dbReference>
<dbReference type="Gene3D" id="3.40.50.300">
    <property type="entry name" value="P-loop containing nucleotide triphosphate hydrolases"/>
    <property type="match status" value="1"/>
</dbReference>
<reference evidence="1" key="1">
    <citation type="submission" date="2020-10" db="EMBL/GenBank/DDBJ databases">
        <title>Microbiome of the Black Sea water column analyzed by genome centric metagenomics.</title>
        <authorList>
            <person name="Cabello-Yeves P.J."/>
            <person name="Callieri C."/>
            <person name="Picazo A."/>
            <person name="Mehrshad M."/>
            <person name="Haro-Moreno J.M."/>
            <person name="Roda-Garcia J."/>
            <person name="Dzembekova N."/>
            <person name="Slabakova V."/>
            <person name="Slabakova N."/>
            <person name="Moncheva S."/>
            <person name="Rodriguez-Valera F."/>
        </authorList>
    </citation>
    <scope>NUCLEOTIDE SEQUENCE</scope>
    <source>
        <strain evidence="1">BS30m-G43</strain>
    </source>
</reference>
<dbReference type="AlphaFoldDB" id="A0A937JE81"/>
<protein>
    <recommendedName>
        <fullName evidence="3">Sulfotransferase family protein</fullName>
    </recommendedName>
</protein>
<accession>A0A937JE81</accession>
<evidence type="ECO:0008006" key="3">
    <source>
        <dbReference type="Google" id="ProtNLM"/>
    </source>
</evidence>
<name>A0A937JE81_9GAMM</name>
<sequence length="232" mass="27632">MIVSHTKKFIFVKTRKTSGTSMEVSLSQVCGPDDIITPISFEDELVRLDMGGTLPQNYARLGEQRYRDMIKARKMKFLRARRRGKFFNHMPAVAIREHVGKKTYDDYFTFSIERHPYEKVVSHIYYHARGKKNWIFDKELERVLKKKYYVNYPTYSDGEKPIVDFIVNFDNMQEDLTTLGDRLEFDIVAHYPQTKHEFRTNRRPASELLSQKVKDQIYKNCRIEFDAMGYER</sequence>
<organism evidence="1 2">
    <name type="scientific">SAR86 cluster bacterium</name>
    <dbReference type="NCBI Taxonomy" id="2030880"/>
    <lineage>
        <taxon>Bacteria</taxon>
        <taxon>Pseudomonadati</taxon>
        <taxon>Pseudomonadota</taxon>
        <taxon>Gammaproteobacteria</taxon>
        <taxon>SAR86 cluster</taxon>
    </lineage>
</organism>
<gene>
    <name evidence="1" type="ORF">ISR29_02820</name>
</gene>
<comment type="caution">
    <text evidence="1">The sequence shown here is derived from an EMBL/GenBank/DDBJ whole genome shotgun (WGS) entry which is preliminary data.</text>
</comment>
<proteinExistence type="predicted"/>
<dbReference type="EMBL" id="JADHSG010000003">
    <property type="protein sequence ID" value="MBL6903113.1"/>
    <property type="molecule type" value="Genomic_DNA"/>
</dbReference>
<evidence type="ECO:0000313" key="1">
    <source>
        <dbReference type="EMBL" id="MBL6903113.1"/>
    </source>
</evidence>
<dbReference type="InterPro" id="IPR027417">
    <property type="entry name" value="P-loop_NTPase"/>
</dbReference>